<dbReference type="InterPro" id="IPR006195">
    <property type="entry name" value="aa-tRNA-synth_II"/>
</dbReference>
<dbReference type="SUPFAM" id="SSF55681">
    <property type="entry name" value="Class II aaRS and biotin synthetases"/>
    <property type="match status" value="1"/>
</dbReference>
<dbReference type="InterPro" id="IPR010978">
    <property type="entry name" value="tRNA-bd_arm"/>
</dbReference>
<keyword evidence="3" id="KW-0547">Nucleotide-binding</keyword>
<feature type="binding site" evidence="8">
    <location>
        <position position="315"/>
    </location>
    <ligand>
        <name>L-serine</name>
        <dbReference type="ChEBI" id="CHEBI:33384"/>
    </ligand>
</feature>
<dbReference type="GO" id="GO:0005524">
    <property type="term" value="F:ATP binding"/>
    <property type="evidence" value="ECO:0007669"/>
    <property type="project" value="UniProtKB-KW"/>
</dbReference>
<proteinExistence type="predicted"/>
<name>A0A9W8B4A7_9FUNG</name>
<feature type="compositionally biased region" description="Pro residues" evidence="10">
    <location>
        <begin position="297"/>
        <end position="306"/>
    </location>
</feature>
<dbReference type="InterPro" id="IPR002314">
    <property type="entry name" value="aa-tRNA-synt_IIb"/>
</dbReference>
<dbReference type="GO" id="GO:0004828">
    <property type="term" value="F:serine-tRNA ligase activity"/>
    <property type="evidence" value="ECO:0007669"/>
    <property type="project" value="UniProtKB-EC"/>
</dbReference>
<evidence type="ECO:0000256" key="9">
    <source>
        <dbReference type="PIRSR" id="PIRSR001529-2"/>
    </source>
</evidence>
<evidence type="ECO:0000313" key="12">
    <source>
        <dbReference type="EMBL" id="KAJ1980654.1"/>
    </source>
</evidence>
<evidence type="ECO:0000256" key="1">
    <source>
        <dbReference type="ARBA" id="ARBA00012840"/>
    </source>
</evidence>
<dbReference type="Pfam" id="PF02403">
    <property type="entry name" value="Seryl_tRNA_N"/>
    <property type="match status" value="1"/>
</dbReference>
<evidence type="ECO:0000256" key="6">
    <source>
        <dbReference type="ARBA" id="ARBA00023146"/>
    </source>
</evidence>
<dbReference type="CDD" id="cd00770">
    <property type="entry name" value="SerRS_core"/>
    <property type="match status" value="1"/>
</dbReference>
<feature type="binding site" evidence="8">
    <location>
        <position position="466"/>
    </location>
    <ligand>
        <name>L-serine</name>
        <dbReference type="ChEBI" id="CHEBI:33384"/>
    </ligand>
</feature>
<dbReference type="OrthoDB" id="10264585at2759"/>
<feature type="domain" description="Aminoacyl-transfer RNA synthetases class-II family profile" evidence="11">
    <location>
        <begin position="200"/>
        <end position="493"/>
    </location>
</feature>
<dbReference type="PIRSF" id="PIRSF001529">
    <property type="entry name" value="Ser-tRNA-synth_IIa"/>
    <property type="match status" value="1"/>
</dbReference>
<organism evidence="12 13">
    <name type="scientific">Dimargaris verticillata</name>
    <dbReference type="NCBI Taxonomy" id="2761393"/>
    <lineage>
        <taxon>Eukaryota</taxon>
        <taxon>Fungi</taxon>
        <taxon>Fungi incertae sedis</taxon>
        <taxon>Zoopagomycota</taxon>
        <taxon>Kickxellomycotina</taxon>
        <taxon>Dimargaritomycetes</taxon>
        <taxon>Dimargaritales</taxon>
        <taxon>Dimargaritaceae</taxon>
        <taxon>Dimargaris</taxon>
    </lineage>
</organism>
<dbReference type="Pfam" id="PF00587">
    <property type="entry name" value="tRNA-synt_2b"/>
    <property type="match status" value="1"/>
</dbReference>
<evidence type="ECO:0000256" key="8">
    <source>
        <dbReference type="PIRSR" id="PIRSR001529-1"/>
    </source>
</evidence>
<feature type="site" description="Important for serine binding" evidence="8">
    <location>
        <position position="468"/>
    </location>
</feature>
<dbReference type="Proteomes" id="UP001151582">
    <property type="component" value="Unassembled WGS sequence"/>
</dbReference>
<protein>
    <recommendedName>
        <fullName evidence="1">serine--tRNA ligase</fullName>
        <ecNumber evidence="1">6.1.1.11</ecNumber>
    </recommendedName>
    <alternativeName>
        <fullName evidence="7">Seryl-tRNA synthetase</fullName>
    </alternativeName>
</protein>
<dbReference type="GO" id="GO:0006434">
    <property type="term" value="P:seryl-tRNA aminoacylation"/>
    <property type="evidence" value="ECO:0007669"/>
    <property type="project" value="InterPro"/>
</dbReference>
<keyword evidence="13" id="KW-1185">Reference proteome</keyword>
<dbReference type="InterPro" id="IPR002317">
    <property type="entry name" value="Ser-tRNA-ligase_type_1"/>
</dbReference>
<evidence type="ECO:0000256" key="7">
    <source>
        <dbReference type="ARBA" id="ARBA00031113"/>
    </source>
</evidence>
<feature type="binding site" evidence="9">
    <location>
        <begin position="346"/>
        <end position="348"/>
    </location>
    <ligand>
        <name>ATP</name>
        <dbReference type="ChEBI" id="CHEBI:30616"/>
    </ligand>
</feature>
<dbReference type="EC" id="6.1.1.11" evidence="1"/>
<dbReference type="Gene3D" id="1.10.287.40">
    <property type="entry name" value="Serine-tRNA synthetase, tRNA binding domain"/>
    <property type="match status" value="1"/>
</dbReference>
<feature type="binding site" evidence="8">
    <location>
        <position position="369"/>
    </location>
    <ligand>
        <name>L-serine</name>
        <dbReference type="ChEBI" id="CHEBI:33384"/>
    </ligand>
</feature>
<accession>A0A9W8B4A7</accession>
<keyword evidence="6" id="KW-0030">Aminoacyl-tRNA synthetase</keyword>
<dbReference type="Gene3D" id="3.30.930.10">
    <property type="entry name" value="Bira Bifunctional Protein, Domain 2"/>
    <property type="match status" value="1"/>
</dbReference>
<evidence type="ECO:0000313" key="13">
    <source>
        <dbReference type="Proteomes" id="UP001151582"/>
    </source>
</evidence>
<evidence type="ECO:0000256" key="10">
    <source>
        <dbReference type="SAM" id="MobiDB-lite"/>
    </source>
</evidence>
<gene>
    <name evidence="12" type="primary">DIA4</name>
    <name evidence="12" type="ORF">H4R34_002375</name>
</gene>
<evidence type="ECO:0000256" key="4">
    <source>
        <dbReference type="ARBA" id="ARBA00022840"/>
    </source>
</evidence>
<dbReference type="InterPro" id="IPR015866">
    <property type="entry name" value="Ser-tRNA-synth_1_N"/>
</dbReference>
<feature type="region of interest" description="Disordered" evidence="10">
    <location>
        <begin position="286"/>
        <end position="306"/>
    </location>
</feature>
<dbReference type="InterPro" id="IPR033729">
    <property type="entry name" value="SerRS_core"/>
</dbReference>
<dbReference type="SUPFAM" id="SSF46589">
    <property type="entry name" value="tRNA-binding arm"/>
    <property type="match status" value="1"/>
</dbReference>
<reference evidence="12" key="1">
    <citation type="submission" date="2022-07" db="EMBL/GenBank/DDBJ databases">
        <title>Phylogenomic reconstructions and comparative analyses of Kickxellomycotina fungi.</title>
        <authorList>
            <person name="Reynolds N.K."/>
            <person name="Stajich J.E."/>
            <person name="Barry K."/>
            <person name="Grigoriev I.V."/>
            <person name="Crous P."/>
            <person name="Smith M.E."/>
        </authorList>
    </citation>
    <scope>NUCLEOTIDE SEQUENCE</scope>
    <source>
        <strain evidence="12">RSA 567</strain>
    </source>
</reference>
<feature type="compositionally biased region" description="Polar residues" evidence="10">
    <location>
        <begin position="117"/>
        <end position="130"/>
    </location>
</feature>
<feature type="binding site" evidence="8">
    <location>
        <position position="346"/>
    </location>
    <ligand>
        <name>L-serine</name>
        <dbReference type="ChEBI" id="CHEBI:33384"/>
    </ligand>
</feature>
<evidence type="ECO:0000256" key="3">
    <source>
        <dbReference type="ARBA" id="ARBA00022741"/>
    </source>
</evidence>
<feature type="binding site" evidence="9">
    <location>
        <begin position="433"/>
        <end position="436"/>
    </location>
    <ligand>
        <name>ATP</name>
        <dbReference type="ChEBI" id="CHEBI:30616"/>
    </ligand>
</feature>
<keyword evidence="5" id="KW-0648">Protein biosynthesis</keyword>
<keyword evidence="2 12" id="KW-0436">Ligase</keyword>
<feature type="region of interest" description="Disordered" evidence="10">
    <location>
        <begin position="109"/>
        <end position="130"/>
    </location>
</feature>
<dbReference type="PROSITE" id="PS50862">
    <property type="entry name" value="AA_TRNA_LIGASE_II"/>
    <property type="match status" value="1"/>
</dbReference>
<dbReference type="AlphaFoldDB" id="A0A9W8B4A7"/>
<sequence>MTSRIASRGCVPIARSSLRRTLLAPPRRTQLFSQLAASLSGLQPHFDYKYIRNHKDALAINAHNRNIHGINFDVIVEHHQVLADLDHQINQARNQRNDLGRQIGAMKRKQQHVLASPASNTDSNSAPTSAETLVDKARQVREQINELEHRKATIQQALLSETAKVPNTTHPTTPIGAADQARLVKQVKSAAGQGRHPLRDHVELCKMHDLVDFQAGANVVGTSFYYLQREGALLELALVQYAVQMALAHGFSPVLAPDLVRQEVVHGCGFQPRKDEASQTYYVSPFHPTDSTDPADPKIPPPPPSAQPPLCLTATAEIPLAGKFMNQLLPLHQVPQKLVAFGHCFRAEAGAHGADTRGLYRVHQFSKVELFAVVPPQQSDAMLEEIRQLQEAIVTGLGLGYRVLDMPTEELGASAYKKYDIEAWMPGRNAWGEISSASNCTDYQARRLNIRCRSSQGPVEFAHTLNGTACAIPRLIIAILETFQQADGTIPLPKALHPWLHGITQIPGHQPLASQQQ</sequence>
<dbReference type="InterPro" id="IPR045864">
    <property type="entry name" value="aa-tRNA-synth_II/BPL/LPL"/>
</dbReference>
<evidence type="ECO:0000256" key="2">
    <source>
        <dbReference type="ARBA" id="ARBA00022598"/>
    </source>
</evidence>
<keyword evidence="4 9" id="KW-0067">ATP-binding</keyword>
<comment type="caution">
    <text evidence="12">The sequence shown here is derived from an EMBL/GenBank/DDBJ whole genome shotgun (WGS) entry which is preliminary data.</text>
</comment>
<dbReference type="PRINTS" id="PR00981">
    <property type="entry name" value="TRNASYNTHSER"/>
</dbReference>
<dbReference type="EMBL" id="JANBQB010000158">
    <property type="protein sequence ID" value="KAJ1980654.1"/>
    <property type="molecule type" value="Genomic_DNA"/>
</dbReference>
<feature type="binding site" evidence="9">
    <location>
        <begin position="362"/>
        <end position="365"/>
    </location>
    <ligand>
        <name>ATP</name>
        <dbReference type="ChEBI" id="CHEBI:30616"/>
    </ligand>
</feature>
<evidence type="ECO:0000256" key="5">
    <source>
        <dbReference type="ARBA" id="ARBA00022917"/>
    </source>
</evidence>
<dbReference type="NCBIfam" id="TIGR00414">
    <property type="entry name" value="serS"/>
    <property type="match status" value="1"/>
</dbReference>
<dbReference type="PANTHER" id="PTHR11778">
    <property type="entry name" value="SERYL-TRNA SYNTHETASE"/>
    <property type="match status" value="1"/>
</dbReference>
<dbReference type="InterPro" id="IPR042103">
    <property type="entry name" value="SerRS_1_N_sf"/>
</dbReference>
<evidence type="ECO:0000259" key="11">
    <source>
        <dbReference type="PROSITE" id="PS50862"/>
    </source>
</evidence>